<comment type="caution">
    <text evidence="9">The sequence shown here is derived from an EMBL/GenBank/DDBJ whole genome shotgun (WGS) entry which is preliminary data.</text>
</comment>
<evidence type="ECO:0000256" key="3">
    <source>
        <dbReference type="ARBA" id="ARBA00022679"/>
    </source>
</evidence>
<reference evidence="10" key="1">
    <citation type="journal article" date="2019" name="Int. J. Syst. Evol. Microbiol.">
        <title>The Global Catalogue of Microorganisms (GCM) 10K type strain sequencing project: providing services to taxonomists for standard genome sequencing and annotation.</title>
        <authorList>
            <consortium name="The Broad Institute Genomics Platform"/>
            <consortium name="The Broad Institute Genome Sequencing Center for Infectious Disease"/>
            <person name="Wu L."/>
            <person name="Ma J."/>
        </authorList>
    </citation>
    <scope>NUCLEOTIDE SEQUENCE [LARGE SCALE GENOMIC DNA]</scope>
    <source>
        <strain evidence="10">JCM 17452</strain>
    </source>
</reference>
<dbReference type="SUPFAM" id="SSF53448">
    <property type="entry name" value="Nucleotide-diphospho-sugar transferases"/>
    <property type="match status" value="1"/>
</dbReference>
<dbReference type="Proteomes" id="UP001500027">
    <property type="component" value="Unassembled WGS sequence"/>
</dbReference>
<evidence type="ECO:0000256" key="7">
    <source>
        <dbReference type="SAM" id="Phobius"/>
    </source>
</evidence>
<feature type="domain" description="Glycosyltransferase 2-like" evidence="8">
    <location>
        <begin position="4"/>
        <end position="152"/>
    </location>
</feature>
<organism evidence="9 10">
    <name type="scientific">Hyunsoonleella aestuarii</name>
    <dbReference type="NCBI Taxonomy" id="912802"/>
    <lineage>
        <taxon>Bacteria</taxon>
        <taxon>Pseudomonadati</taxon>
        <taxon>Bacteroidota</taxon>
        <taxon>Flavobacteriia</taxon>
        <taxon>Flavobacteriales</taxon>
        <taxon>Flavobacteriaceae</taxon>
    </lineage>
</organism>
<dbReference type="Gene3D" id="3.90.550.10">
    <property type="entry name" value="Spore Coat Polysaccharide Biosynthesis Protein SpsA, Chain A"/>
    <property type="match status" value="1"/>
</dbReference>
<dbReference type="PANTHER" id="PTHR48090">
    <property type="entry name" value="UNDECAPRENYL-PHOSPHATE 4-DEOXY-4-FORMAMIDO-L-ARABINOSE TRANSFERASE-RELATED"/>
    <property type="match status" value="1"/>
</dbReference>
<dbReference type="InterPro" id="IPR001173">
    <property type="entry name" value="Glyco_trans_2-like"/>
</dbReference>
<evidence type="ECO:0000256" key="5">
    <source>
        <dbReference type="ARBA" id="ARBA00022989"/>
    </source>
</evidence>
<evidence type="ECO:0000313" key="10">
    <source>
        <dbReference type="Proteomes" id="UP001500027"/>
    </source>
</evidence>
<dbReference type="EMBL" id="BAABAV010000001">
    <property type="protein sequence ID" value="GAA4268001.1"/>
    <property type="molecule type" value="Genomic_DNA"/>
</dbReference>
<evidence type="ECO:0000256" key="4">
    <source>
        <dbReference type="ARBA" id="ARBA00022692"/>
    </source>
</evidence>
<evidence type="ECO:0000256" key="6">
    <source>
        <dbReference type="ARBA" id="ARBA00023136"/>
    </source>
</evidence>
<keyword evidence="4 7" id="KW-0812">Transmembrane</keyword>
<keyword evidence="3" id="KW-0808">Transferase</keyword>
<keyword evidence="2" id="KW-0328">Glycosyltransferase</keyword>
<name>A0ABP8E7E8_9FLAO</name>
<evidence type="ECO:0000259" key="8">
    <source>
        <dbReference type="Pfam" id="PF00535"/>
    </source>
</evidence>
<gene>
    <name evidence="9" type="ORF">GCM10022257_01020</name>
</gene>
<evidence type="ECO:0000256" key="1">
    <source>
        <dbReference type="ARBA" id="ARBA00004141"/>
    </source>
</evidence>
<keyword evidence="10" id="KW-1185">Reference proteome</keyword>
<accession>A0ABP8E7E8</accession>
<dbReference type="InterPro" id="IPR050256">
    <property type="entry name" value="Glycosyltransferase_2"/>
</dbReference>
<comment type="subcellular location">
    <subcellularLocation>
        <location evidence="1">Membrane</location>
        <topology evidence="1">Multi-pass membrane protein</topology>
    </subcellularLocation>
</comment>
<proteinExistence type="predicted"/>
<evidence type="ECO:0000256" key="2">
    <source>
        <dbReference type="ARBA" id="ARBA00022676"/>
    </source>
</evidence>
<dbReference type="PANTHER" id="PTHR48090:SF1">
    <property type="entry name" value="PROPHAGE BACTOPRENOL GLUCOSYL TRANSFERASE HOMOLOG"/>
    <property type="match status" value="1"/>
</dbReference>
<keyword evidence="5 7" id="KW-1133">Transmembrane helix</keyword>
<protein>
    <submittedName>
        <fullName evidence="9">Glycosyltransferase family 2 protein</fullName>
    </submittedName>
</protein>
<dbReference type="InterPro" id="IPR029044">
    <property type="entry name" value="Nucleotide-diphossugar_trans"/>
</dbReference>
<feature type="transmembrane region" description="Helical" evidence="7">
    <location>
        <begin position="260"/>
        <end position="285"/>
    </location>
</feature>
<dbReference type="RefSeq" id="WP_139002005.1">
    <property type="nucleotide sequence ID" value="NZ_BAABAV010000001.1"/>
</dbReference>
<sequence>MKISVVSPIYKTEKSIQELVDRLNEVLAMLCDNFEIILVEDGSPDNSWNIIKEICKNDSNVKGIKLSRNFGQHNAITCGLNAARGDWIVVMDCDLQDHPEEIPNLFNKTKEGYDIVFAQREKRQDTFLKKFSSIFFYRILSYLTNTKQDATIANFGIYNKKVIQAVLSMNDYIRYFPTMVQWVGFKSTKIKVTHSSRFDGKSAYTFSKLLKLAFNIIISYSDKPLRLLVKFGLIISMLSFLYGLVYLYKYFNGLIEVLGFTSIIISITFLSGIIILTLGLVGIYVGKTFEQSKQRPTFLIEKKLNTNG</sequence>
<evidence type="ECO:0000313" key="9">
    <source>
        <dbReference type="EMBL" id="GAA4268001.1"/>
    </source>
</evidence>
<feature type="transmembrane region" description="Helical" evidence="7">
    <location>
        <begin position="227"/>
        <end position="248"/>
    </location>
</feature>
<dbReference type="Pfam" id="PF00535">
    <property type="entry name" value="Glycos_transf_2"/>
    <property type="match status" value="1"/>
</dbReference>
<keyword evidence="6 7" id="KW-0472">Membrane</keyword>
<dbReference type="CDD" id="cd04187">
    <property type="entry name" value="DPM1_like_bac"/>
    <property type="match status" value="1"/>
</dbReference>